<evidence type="ECO:0000313" key="1">
    <source>
        <dbReference type="EMBL" id="QTA87349.1"/>
    </source>
</evidence>
<proteinExistence type="predicted"/>
<organism evidence="1 2">
    <name type="scientific">Desulfonema magnum</name>
    <dbReference type="NCBI Taxonomy" id="45655"/>
    <lineage>
        <taxon>Bacteria</taxon>
        <taxon>Pseudomonadati</taxon>
        <taxon>Thermodesulfobacteriota</taxon>
        <taxon>Desulfobacteria</taxon>
        <taxon>Desulfobacterales</taxon>
        <taxon>Desulfococcaceae</taxon>
        <taxon>Desulfonema</taxon>
    </lineage>
</organism>
<accession>A0A975BKF2</accession>
<dbReference type="KEGG" id="dmm:dnm_033810"/>
<gene>
    <name evidence="1" type="ORF">dnm_033810</name>
</gene>
<sequence length="53" mass="6105">MAKKTAAKPRSELLFKQAFKDTKRLREPLSLRVFVAKNSPESLFQTPSKKISR</sequence>
<dbReference type="AlphaFoldDB" id="A0A975BKF2"/>
<protein>
    <submittedName>
        <fullName evidence="1">Uncharacterized protein</fullName>
    </submittedName>
</protein>
<name>A0A975BKF2_9BACT</name>
<evidence type="ECO:0000313" key="2">
    <source>
        <dbReference type="Proteomes" id="UP000663722"/>
    </source>
</evidence>
<keyword evidence="2" id="KW-1185">Reference proteome</keyword>
<dbReference type="EMBL" id="CP061800">
    <property type="protein sequence ID" value="QTA87349.1"/>
    <property type="molecule type" value="Genomic_DNA"/>
</dbReference>
<reference evidence="1" key="1">
    <citation type="journal article" date="2021" name="Microb. Physiol.">
        <title>Proteogenomic Insights into the Physiology of Marine, Sulfate-Reducing, Filamentous Desulfonema limicola and Desulfonema magnum.</title>
        <authorList>
            <person name="Schnaars V."/>
            <person name="Wohlbrand L."/>
            <person name="Scheve S."/>
            <person name="Hinrichs C."/>
            <person name="Reinhardt R."/>
            <person name="Rabus R."/>
        </authorList>
    </citation>
    <scope>NUCLEOTIDE SEQUENCE</scope>
    <source>
        <strain evidence="1">4be13</strain>
    </source>
</reference>
<dbReference type="Proteomes" id="UP000663722">
    <property type="component" value="Chromosome"/>
</dbReference>